<dbReference type="Pfam" id="PF07536">
    <property type="entry name" value="HWE_HK"/>
    <property type="match status" value="1"/>
</dbReference>
<keyword evidence="10" id="KW-0547">Nucleotide-binding</keyword>
<dbReference type="SMART" id="SM00911">
    <property type="entry name" value="HWE_HK"/>
    <property type="match status" value="1"/>
</dbReference>
<dbReference type="InterPro" id="IPR035965">
    <property type="entry name" value="PAS-like_dom_sf"/>
</dbReference>
<dbReference type="Gene3D" id="3.30.450.20">
    <property type="entry name" value="PAS domain"/>
    <property type="match status" value="3"/>
</dbReference>
<protein>
    <recommendedName>
        <fullName evidence="2">histidine kinase</fullName>
        <ecNumber evidence="2">2.7.13.3</ecNumber>
    </recommendedName>
</protein>
<dbReference type="InterPro" id="IPR000014">
    <property type="entry name" value="PAS"/>
</dbReference>
<evidence type="ECO:0000256" key="11">
    <source>
        <dbReference type="ARBA" id="ARBA00022777"/>
    </source>
</evidence>
<keyword evidence="7" id="KW-0288">FMN</keyword>
<evidence type="ECO:0000256" key="9">
    <source>
        <dbReference type="ARBA" id="ARBA00022737"/>
    </source>
</evidence>
<evidence type="ECO:0000256" key="2">
    <source>
        <dbReference type="ARBA" id="ARBA00012438"/>
    </source>
</evidence>
<dbReference type="GO" id="GO:0004673">
    <property type="term" value="F:protein histidine kinase activity"/>
    <property type="evidence" value="ECO:0007669"/>
    <property type="project" value="UniProtKB-EC"/>
</dbReference>
<evidence type="ECO:0000256" key="15">
    <source>
        <dbReference type="ARBA" id="ARBA00023170"/>
    </source>
</evidence>
<dbReference type="Gene3D" id="3.30.565.10">
    <property type="entry name" value="Histidine kinase-like ATPase, C-terminal domain"/>
    <property type="match status" value="1"/>
</dbReference>
<dbReference type="InterPro" id="IPR000700">
    <property type="entry name" value="PAS-assoc_C"/>
</dbReference>
<dbReference type="PROSITE" id="PS50112">
    <property type="entry name" value="PAS"/>
    <property type="match status" value="1"/>
</dbReference>
<organism evidence="18">
    <name type="scientific">marine sediment metagenome</name>
    <dbReference type="NCBI Taxonomy" id="412755"/>
    <lineage>
        <taxon>unclassified sequences</taxon>
        <taxon>metagenomes</taxon>
        <taxon>ecological metagenomes</taxon>
    </lineage>
</organism>
<evidence type="ECO:0000256" key="14">
    <source>
        <dbReference type="ARBA" id="ARBA00023026"/>
    </source>
</evidence>
<feature type="domain" description="PAS" evidence="16">
    <location>
        <begin position="666"/>
        <end position="719"/>
    </location>
</feature>
<proteinExistence type="predicted"/>
<comment type="caution">
    <text evidence="18">The sequence shown here is derived from an EMBL/GenBank/DDBJ whole genome shotgun (WGS) entry which is preliminary data.</text>
</comment>
<dbReference type="Gene3D" id="3.30.450.40">
    <property type="match status" value="2"/>
</dbReference>
<evidence type="ECO:0000313" key="18">
    <source>
        <dbReference type="EMBL" id="KKM78141.1"/>
    </source>
</evidence>
<keyword evidence="14" id="KW-0843">Virulence</keyword>
<evidence type="ECO:0000256" key="12">
    <source>
        <dbReference type="ARBA" id="ARBA00022840"/>
    </source>
</evidence>
<keyword evidence="12" id="KW-0067">ATP-binding</keyword>
<dbReference type="SMART" id="SM00086">
    <property type="entry name" value="PAC"/>
    <property type="match status" value="2"/>
</dbReference>
<dbReference type="NCBIfam" id="TIGR00229">
    <property type="entry name" value="sensory_box"/>
    <property type="match status" value="2"/>
</dbReference>
<keyword evidence="3" id="KW-0600">Photoreceptor protein</keyword>
<evidence type="ECO:0000256" key="13">
    <source>
        <dbReference type="ARBA" id="ARBA00022991"/>
    </source>
</evidence>
<dbReference type="Pfam" id="PF13426">
    <property type="entry name" value="PAS_9"/>
    <property type="match status" value="1"/>
</dbReference>
<evidence type="ECO:0000256" key="5">
    <source>
        <dbReference type="ARBA" id="ARBA00022606"/>
    </source>
</evidence>
<evidence type="ECO:0000256" key="1">
    <source>
        <dbReference type="ARBA" id="ARBA00000085"/>
    </source>
</evidence>
<dbReference type="EMBL" id="LAZR01008536">
    <property type="protein sequence ID" value="KKM78141.1"/>
    <property type="molecule type" value="Genomic_DNA"/>
</dbReference>
<keyword evidence="8" id="KW-0808">Transferase</keyword>
<keyword evidence="11" id="KW-0418">Kinase</keyword>
<dbReference type="InterPro" id="IPR003018">
    <property type="entry name" value="GAF"/>
</dbReference>
<dbReference type="GO" id="GO:0009881">
    <property type="term" value="F:photoreceptor activity"/>
    <property type="evidence" value="ECO:0007669"/>
    <property type="project" value="UniProtKB-KW"/>
</dbReference>
<evidence type="ECO:0000256" key="6">
    <source>
        <dbReference type="ARBA" id="ARBA00022630"/>
    </source>
</evidence>
<keyword evidence="9" id="KW-0677">Repeat</keyword>
<dbReference type="InterPro" id="IPR013655">
    <property type="entry name" value="PAS_fold_3"/>
</dbReference>
<reference evidence="18" key="1">
    <citation type="journal article" date="2015" name="Nature">
        <title>Complex archaea that bridge the gap between prokaryotes and eukaryotes.</title>
        <authorList>
            <person name="Spang A."/>
            <person name="Saw J.H."/>
            <person name="Jorgensen S.L."/>
            <person name="Zaremba-Niedzwiedzka K."/>
            <person name="Martijn J."/>
            <person name="Lind A.E."/>
            <person name="van Eijk R."/>
            <person name="Schleper C."/>
            <person name="Guy L."/>
            <person name="Ettema T.J."/>
        </authorList>
    </citation>
    <scope>NUCLEOTIDE SEQUENCE</scope>
</reference>
<evidence type="ECO:0000256" key="4">
    <source>
        <dbReference type="ARBA" id="ARBA00022553"/>
    </source>
</evidence>
<keyword evidence="6" id="KW-0285">Flavoprotein</keyword>
<keyword evidence="13" id="KW-0157">Chromophore</keyword>
<gene>
    <name evidence="18" type="ORF">LCGC14_1362960</name>
</gene>
<dbReference type="PROSITE" id="PS50113">
    <property type="entry name" value="PAC"/>
    <property type="match status" value="1"/>
</dbReference>
<dbReference type="AlphaFoldDB" id="A0A0F9KTM2"/>
<dbReference type="PANTHER" id="PTHR41523:SF8">
    <property type="entry name" value="ETHYLENE RESPONSE SENSOR PROTEIN"/>
    <property type="match status" value="1"/>
</dbReference>
<comment type="catalytic activity">
    <reaction evidence="1">
        <text>ATP + protein L-histidine = ADP + protein N-phospho-L-histidine.</text>
        <dbReference type="EC" id="2.7.13.3"/>
    </reaction>
</comment>
<feature type="domain" description="PAC" evidence="17">
    <location>
        <begin position="613"/>
        <end position="665"/>
    </location>
</feature>
<dbReference type="InterPro" id="IPR011102">
    <property type="entry name" value="Sig_transdc_His_kinase_HWE"/>
</dbReference>
<dbReference type="Pfam" id="PF08447">
    <property type="entry name" value="PAS_3"/>
    <property type="match status" value="1"/>
</dbReference>
<keyword evidence="4" id="KW-0597">Phosphoprotein</keyword>
<keyword evidence="15" id="KW-0675">Receptor</keyword>
<dbReference type="Pfam" id="PF13185">
    <property type="entry name" value="GAF_2"/>
    <property type="match status" value="2"/>
</dbReference>
<evidence type="ECO:0000256" key="10">
    <source>
        <dbReference type="ARBA" id="ARBA00022741"/>
    </source>
</evidence>
<keyword evidence="5" id="KW-0716">Sensory transduction</keyword>
<dbReference type="SUPFAM" id="SSF55781">
    <property type="entry name" value="GAF domain-like"/>
    <property type="match status" value="2"/>
</dbReference>
<dbReference type="InterPro" id="IPR036890">
    <property type="entry name" value="HATPase_C_sf"/>
</dbReference>
<evidence type="ECO:0000256" key="3">
    <source>
        <dbReference type="ARBA" id="ARBA00022543"/>
    </source>
</evidence>
<dbReference type="InterPro" id="IPR001610">
    <property type="entry name" value="PAC"/>
</dbReference>
<evidence type="ECO:0000256" key="7">
    <source>
        <dbReference type="ARBA" id="ARBA00022643"/>
    </source>
</evidence>
<dbReference type="GO" id="GO:0005524">
    <property type="term" value="F:ATP binding"/>
    <property type="evidence" value="ECO:0007669"/>
    <property type="project" value="UniProtKB-KW"/>
</dbReference>
<dbReference type="SMART" id="SM00065">
    <property type="entry name" value="GAF"/>
    <property type="match status" value="2"/>
</dbReference>
<evidence type="ECO:0000259" key="16">
    <source>
        <dbReference type="PROSITE" id="PS50112"/>
    </source>
</evidence>
<dbReference type="PANTHER" id="PTHR41523">
    <property type="entry name" value="TWO-COMPONENT SYSTEM SENSOR PROTEIN"/>
    <property type="match status" value="1"/>
</dbReference>
<name>A0A0F9KTM2_9ZZZZ</name>
<sequence>MLLNLGEQLTFLTAKGEVTSSIEARTWHGHPLGAPQDWSQSLKTALQIILASPSPTFICWGPEQFLFYNGSFASLLGAAHPEALGQPAEQILKGMWPDLVPAMAQVVDRGEAARLTTAIPCASGRQSTQGALALSPLADDQGRPRAVLCTIAEMEPEYSNAEGSGDLQALQHKLLELTLQERPLELVLDELMRAVRTFIGRESPCSILLTDKEGVRLYHGAAIGLAKTYTDAIDGLEIGPAVGSCGTAAYRKSPVAVADIANESLWADFRDLALAHDLRACWSHPIVGTGDKLLGTFAIYRHQPGLPTARQDDFLDLVARITALILERYSAQEELNAQRRLLQTLNRTGAGVAAELDQDALVQMVTDAGVELTGAQFGAFFYNVVEGSGESYMLYTLSGVERSAFSDFPMPRNTKIFAPTFAGDGIVRSDDITTDQRYGHNAPFRGMPEGHLPVRSYLAVPVVSRSGEVLGGLFFGHEKPGQFSVHHERLMDGLAGQASIALDNARLYRSAQSEIEVRRRAEEELIQIKGDLELAQERIELALEAGAIIGTWIWNIPTDTVTADERFARAFGLPVDRCRNGMPIADVAASIHPDDWDRVQSKIEEAVREGGTYRAEYRSRHADGYYRWVEASGYCEQNDEGQAIRFPGVLIDIEQRRQIESDLKRREADLALLLDATADGFYAVDKGGYTTRCNAAFLRMLGFKKEEDVIGKQLHEIIHHSHADGSHYPHADCPIYHVASTGGMAHVDDEVFHRTDGMSFPVEYWVRPVIWQGELQGAVCNILDISERRRAEEAQQLLMRELNHRVKNLFSITAGMIKMTARHANSVGEMSSSLTGRVLALARAHELISSSITSRQNHEAPSRLDRLIEVVMEPHVVGRPGVIELFGPPVELGPTSTTGFALILHELATNAAKYGALSVATGKLRVTWDLVGDLVTLDWKETGGPELAGPPLQNGFGSQLARLSATGQLGGGIEHVWHPTGVEVHLTAARDRLTQ</sequence>
<dbReference type="SUPFAM" id="SSF55785">
    <property type="entry name" value="PYP-like sensor domain (PAS domain)"/>
    <property type="match status" value="3"/>
</dbReference>
<dbReference type="InterPro" id="IPR029016">
    <property type="entry name" value="GAF-like_dom_sf"/>
</dbReference>
<dbReference type="CDD" id="cd00130">
    <property type="entry name" value="PAS"/>
    <property type="match status" value="2"/>
</dbReference>
<evidence type="ECO:0000259" key="17">
    <source>
        <dbReference type="PROSITE" id="PS50113"/>
    </source>
</evidence>
<dbReference type="SMART" id="SM00091">
    <property type="entry name" value="PAS"/>
    <property type="match status" value="3"/>
</dbReference>
<evidence type="ECO:0000256" key="8">
    <source>
        <dbReference type="ARBA" id="ARBA00022679"/>
    </source>
</evidence>
<dbReference type="EC" id="2.7.13.3" evidence="2"/>
<accession>A0A0F9KTM2</accession>